<keyword evidence="3" id="KW-1185">Reference proteome</keyword>
<proteinExistence type="predicted"/>
<dbReference type="EMBL" id="KQ992834">
    <property type="protein sequence ID" value="KZV49831.1"/>
    <property type="molecule type" value="Genomic_DNA"/>
</dbReference>
<dbReference type="AlphaFoldDB" id="A0A2Z7CS03"/>
<reference evidence="2 3" key="1">
    <citation type="journal article" date="2015" name="Proc. Natl. Acad. Sci. U.S.A.">
        <title>The resurrection genome of Boea hygrometrica: A blueprint for survival of dehydration.</title>
        <authorList>
            <person name="Xiao L."/>
            <person name="Yang G."/>
            <person name="Zhang L."/>
            <person name="Yang X."/>
            <person name="Zhao S."/>
            <person name="Ji Z."/>
            <person name="Zhou Q."/>
            <person name="Hu M."/>
            <person name="Wang Y."/>
            <person name="Chen M."/>
            <person name="Xu Y."/>
            <person name="Jin H."/>
            <person name="Xiao X."/>
            <person name="Hu G."/>
            <person name="Bao F."/>
            <person name="Hu Y."/>
            <person name="Wan P."/>
            <person name="Li L."/>
            <person name="Deng X."/>
            <person name="Kuang T."/>
            <person name="Xiang C."/>
            <person name="Zhu J.K."/>
            <person name="Oliver M.J."/>
            <person name="He Y."/>
        </authorList>
    </citation>
    <scope>NUCLEOTIDE SEQUENCE [LARGE SCALE GENOMIC DNA]</scope>
    <source>
        <strain evidence="3">cv. XS01</strain>
    </source>
</reference>
<feature type="region of interest" description="Disordered" evidence="1">
    <location>
        <begin position="71"/>
        <end position="95"/>
    </location>
</feature>
<gene>
    <name evidence="2" type="ORF">F511_44608</name>
</gene>
<feature type="region of interest" description="Disordered" evidence="1">
    <location>
        <begin position="1"/>
        <end position="24"/>
    </location>
</feature>
<feature type="compositionally biased region" description="Basic and acidic residues" evidence="1">
    <location>
        <begin position="80"/>
        <end position="95"/>
    </location>
</feature>
<name>A0A2Z7CS03_9LAMI</name>
<evidence type="ECO:0000313" key="3">
    <source>
        <dbReference type="Proteomes" id="UP000250235"/>
    </source>
</evidence>
<evidence type="ECO:0000313" key="2">
    <source>
        <dbReference type="EMBL" id="KZV49831.1"/>
    </source>
</evidence>
<feature type="compositionally biased region" description="Basic residues" evidence="1">
    <location>
        <begin position="1"/>
        <end position="17"/>
    </location>
</feature>
<sequence>MPPSSPKRKIQKRKRRLALGSDDEIVEEPTSVSVVAIENPVPADADVVDEEISTAEDVDNIIEQVISETAQLETEEEVTDASRPDVGDQEESRADEMEHWFNLSYKEFVSSDTNRRVETAIDTDGEPETVVCETVVQEKTVQTVAAETESRIDVSAMYVVTEPEDGTEKKTDDE</sequence>
<evidence type="ECO:0000256" key="1">
    <source>
        <dbReference type="SAM" id="MobiDB-lite"/>
    </source>
</evidence>
<organism evidence="2 3">
    <name type="scientific">Dorcoceras hygrometricum</name>
    <dbReference type="NCBI Taxonomy" id="472368"/>
    <lineage>
        <taxon>Eukaryota</taxon>
        <taxon>Viridiplantae</taxon>
        <taxon>Streptophyta</taxon>
        <taxon>Embryophyta</taxon>
        <taxon>Tracheophyta</taxon>
        <taxon>Spermatophyta</taxon>
        <taxon>Magnoliopsida</taxon>
        <taxon>eudicotyledons</taxon>
        <taxon>Gunneridae</taxon>
        <taxon>Pentapetalae</taxon>
        <taxon>asterids</taxon>
        <taxon>lamiids</taxon>
        <taxon>Lamiales</taxon>
        <taxon>Gesneriaceae</taxon>
        <taxon>Didymocarpoideae</taxon>
        <taxon>Trichosporeae</taxon>
        <taxon>Loxocarpinae</taxon>
        <taxon>Dorcoceras</taxon>
    </lineage>
</organism>
<protein>
    <submittedName>
        <fullName evidence="2">Midasin</fullName>
    </submittedName>
</protein>
<dbReference type="Proteomes" id="UP000250235">
    <property type="component" value="Unassembled WGS sequence"/>
</dbReference>
<accession>A0A2Z7CS03</accession>